<dbReference type="AlphaFoldDB" id="A0A1U9QQ72"/>
<protein>
    <submittedName>
        <fullName evidence="2">Epimerase</fullName>
    </submittedName>
</protein>
<dbReference type="PANTHER" id="PTHR43355:SF2">
    <property type="entry name" value="FLAVIN REDUCTASE (NADPH)"/>
    <property type="match status" value="1"/>
</dbReference>
<dbReference type="InterPro" id="IPR016040">
    <property type="entry name" value="NAD(P)-bd_dom"/>
</dbReference>
<gene>
    <name evidence="2" type="ORF">BBN63_09220</name>
</gene>
<dbReference type="Proteomes" id="UP000189677">
    <property type="component" value="Chromosome"/>
</dbReference>
<dbReference type="RefSeq" id="WP_078074931.1">
    <property type="nucleotide sequence ID" value="NZ_CP018047.1"/>
</dbReference>
<dbReference type="KEGG" id="snw:BBN63_09220"/>
<evidence type="ECO:0000313" key="3">
    <source>
        <dbReference type="Proteomes" id="UP000189677"/>
    </source>
</evidence>
<evidence type="ECO:0000313" key="2">
    <source>
        <dbReference type="EMBL" id="AQU66402.1"/>
    </source>
</evidence>
<organism evidence="2 3">
    <name type="scientific">Streptomyces niveus</name>
    <name type="common">Streptomyces spheroides</name>
    <dbReference type="NCBI Taxonomy" id="193462"/>
    <lineage>
        <taxon>Bacteria</taxon>
        <taxon>Bacillati</taxon>
        <taxon>Actinomycetota</taxon>
        <taxon>Actinomycetes</taxon>
        <taxon>Kitasatosporales</taxon>
        <taxon>Streptomycetaceae</taxon>
        <taxon>Streptomyces</taxon>
    </lineage>
</organism>
<dbReference type="SUPFAM" id="SSF51735">
    <property type="entry name" value="NAD(P)-binding Rossmann-fold domains"/>
    <property type="match status" value="1"/>
</dbReference>
<dbReference type="GO" id="GO:0042602">
    <property type="term" value="F:riboflavin reductase (NADPH) activity"/>
    <property type="evidence" value="ECO:0007669"/>
    <property type="project" value="TreeGrafter"/>
</dbReference>
<name>A0A1U9QQ72_STRNV</name>
<dbReference type="Pfam" id="PF13460">
    <property type="entry name" value="NAD_binding_10"/>
    <property type="match status" value="1"/>
</dbReference>
<feature type="domain" description="NAD(P)-binding" evidence="1">
    <location>
        <begin position="7"/>
        <end position="196"/>
    </location>
</feature>
<dbReference type="InterPro" id="IPR036291">
    <property type="entry name" value="NAD(P)-bd_dom_sf"/>
</dbReference>
<dbReference type="Gene3D" id="3.40.50.720">
    <property type="entry name" value="NAD(P)-binding Rossmann-like Domain"/>
    <property type="match status" value="1"/>
</dbReference>
<keyword evidence="3" id="KW-1185">Reference proteome</keyword>
<dbReference type="EMBL" id="CP018047">
    <property type="protein sequence ID" value="AQU66402.1"/>
    <property type="molecule type" value="Genomic_DNA"/>
</dbReference>
<dbReference type="PANTHER" id="PTHR43355">
    <property type="entry name" value="FLAVIN REDUCTASE (NADPH)"/>
    <property type="match status" value="1"/>
</dbReference>
<dbReference type="InterPro" id="IPR051606">
    <property type="entry name" value="Polyketide_Oxido-like"/>
</dbReference>
<dbReference type="OrthoDB" id="3763081at2"/>
<reference evidence="2 3" key="1">
    <citation type="submission" date="2016-11" db="EMBL/GenBank/DDBJ databases">
        <title>Complete genome sequence of Streptomyces niveus SCSIO 3406.</title>
        <authorList>
            <person name="Zhu Q."/>
            <person name="Cheng W."/>
            <person name="Song Y."/>
            <person name="Li Q."/>
            <person name="Ju J."/>
        </authorList>
    </citation>
    <scope>NUCLEOTIDE SEQUENCE [LARGE SCALE GENOMIC DNA]</scope>
    <source>
        <strain evidence="2 3">SCSIO 3406</strain>
    </source>
</reference>
<dbReference type="GO" id="GO:0004074">
    <property type="term" value="F:biliverdin reductase [NAD(P)H] activity"/>
    <property type="evidence" value="ECO:0007669"/>
    <property type="project" value="TreeGrafter"/>
</dbReference>
<sequence>MNVTVFGATGRTGQAFLAAAARAGHRTTAQVRDPARLGDAPVDRVVTGSPFDESAVSDALNGADAAVIAFGLKGNRTTPLYSRGTELIVEAMREPGVRRLIVVSEAGYGSHVRGLSGRTIAALYRATARPLLREREAQDAVILTSGLDWTVVRSGVLHHGPARGNRPRSFTPHRGLAPRTTYEDLADLVLDALDDPATYGRDLYP</sequence>
<proteinExistence type="predicted"/>
<accession>A0A1U9QQ72</accession>
<evidence type="ECO:0000259" key="1">
    <source>
        <dbReference type="Pfam" id="PF13460"/>
    </source>
</evidence>